<dbReference type="PRINTS" id="PR00171">
    <property type="entry name" value="SUGRTRNSPORT"/>
</dbReference>
<dbReference type="RefSeq" id="WP_009147169.1">
    <property type="nucleotide sequence ID" value="NZ_CP121471.1"/>
</dbReference>
<protein>
    <submittedName>
        <fullName evidence="12">MFS transporter, sugar porter family</fullName>
    </submittedName>
</protein>
<dbReference type="PANTHER" id="PTHR48020">
    <property type="entry name" value="PROTON MYO-INOSITOL COTRANSPORTER"/>
    <property type="match status" value="1"/>
</dbReference>
<keyword evidence="8 10" id="KW-0472">Membrane</keyword>
<evidence type="ECO:0000256" key="5">
    <source>
        <dbReference type="ARBA" id="ARBA00022597"/>
    </source>
</evidence>
<comment type="similarity">
    <text evidence="2 9">Belongs to the major facilitator superfamily. Sugar transporter (TC 2.A.1.1) family.</text>
</comment>
<reference evidence="13" key="1">
    <citation type="submission" date="2011-06" db="EMBL/GenBank/DDBJ databases">
        <authorList>
            <consortium name="US DOE Joint Genome Institute (JGI-PGF)"/>
            <person name="Lucas S."/>
            <person name="Han J."/>
            <person name="Lapidus A."/>
            <person name="Cheng J.-F."/>
            <person name="Goodwin L."/>
            <person name="Pitluck S."/>
            <person name="Peters L."/>
            <person name="Land M.L."/>
            <person name="Hauser L."/>
            <person name="Vogl K."/>
            <person name="Liu Z."/>
            <person name="Overmann J."/>
            <person name="Frigaard N.-U."/>
            <person name="Bryant D.A."/>
            <person name="Woyke T.J."/>
        </authorList>
    </citation>
    <scope>NUCLEOTIDE SEQUENCE [LARGE SCALE GENOMIC DNA]</scope>
    <source>
        <strain evidence="13">970</strain>
    </source>
</reference>
<dbReference type="SUPFAM" id="SSF103473">
    <property type="entry name" value="MFS general substrate transporter"/>
    <property type="match status" value="1"/>
</dbReference>
<dbReference type="Gene3D" id="1.20.1250.20">
    <property type="entry name" value="MFS general substrate transporter like domains"/>
    <property type="match status" value="1"/>
</dbReference>
<dbReference type="InterPro" id="IPR036259">
    <property type="entry name" value="MFS_trans_sf"/>
</dbReference>
<dbReference type="AlphaFoldDB" id="H8YXA8"/>
<keyword evidence="6 10" id="KW-0812">Transmembrane</keyword>
<organism evidence="12 13">
    <name type="scientific">Thiorhodovibrio frisius</name>
    <dbReference type="NCBI Taxonomy" id="631362"/>
    <lineage>
        <taxon>Bacteria</taxon>
        <taxon>Pseudomonadati</taxon>
        <taxon>Pseudomonadota</taxon>
        <taxon>Gammaproteobacteria</taxon>
        <taxon>Chromatiales</taxon>
        <taxon>Chromatiaceae</taxon>
        <taxon>Thiorhodovibrio</taxon>
    </lineage>
</organism>
<dbReference type="GO" id="GO:0005886">
    <property type="term" value="C:plasma membrane"/>
    <property type="evidence" value="ECO:0007669"/>
    <property type="project" value="UniProtKB-SubCell"/>
</dbReference>
<feature type="transmembrane region" description="Helical" evidence="10">
    <location>
        <begin position="151"/>
        <end position="172"/>
    </location>
</feature>
<sequence length="477" mass="50924">MSDPHATVSVALAYRQAPGILRKIALFAFIGALGGLLFGLDQGFINGSLPLIKAQMGLSTDQAAFFSGVLAWAAAVGALIAGWVARVLGRKQTILFAAMAFAACTLVGATAHSYEVLLASRVLLGVAVGTAAFVVPLYLSEISPTHLRGGIIALYQLMITIGIFLVFVSNATISGASGDHPDSWRLMLGVISVPAIVMLLLGLTLPRSPRWLMLKGKQSAARAVLTKIRASDQEIDGEVAEIEANLRDDRGQGFALFRHGFFWKVLLLGIALQALQQFSGINSVIYYSTEIFDDAGVSNAAVATIIVGLVNMLTTLLAVFFVDRWGRKPILYLGLVLMTIMLAGVGAAFQYEQAGGTLSQTGEVLLVAAVLVYVFAFAISLGPVVWIICAEIFPLAGREIGISITTIANWVFAASVVQGSEIVLHTLGGSVMFYFFSFCCFLGIGLVFFFTPETGQVSLEDMEQRLRAGERLKRLGS</sequence>
<dbReference type="PROSITE" id="PS50850">
    <property type="entry name" value="MFS"/>
    <property type="match status" value="1"/>
</dbReference>
<dbReference type="OrthoDB" id="5368493at2"/>
<feature type="domain" description="Major facilitator superfamily (MFS) profile" evidence="11">
    <location>
        <begin position="27"/>
        <end position="455"/>
    </location>
</feature>
<feature type="transmembrane region" description="Helical" evidence="10">
    <location>
        <begin position="118"/>
        <end position="139"/>
    </location>
</feature>
<comment type="subcellular location">
    <subcellularLocation>
        <location evidence="1">Cell membrane</location>
        <topology evidence="1">Multi-pass membrane protein</topology>
    </subcellularLocation>
</comment>
<gene>
    <name evidence="12" type="ORF">Thi970DRAFT_00736</name>
</gene>
<evidence type="ECO:0000259" key="11">
    <source>
        <dbReference type="PROSITE" id="PS50850"/>
    </source>
</evidence>
<dbReference type="InterPro" id="IPR005828">
    <property type="entry name" value="MFS_sugar_transport-like"/>
</dbReference>
<dbReference type="PROSITE" id="PS00216">
    <property type="entry name" value="SUGAR_TRANSPORT_1"/>
    <property type="match status" value="1"/>
</dbReference>
<keyword evidence="7 10" id="KW-1133">Transmembrane helix</keyword>
<keyword evidence="3 9" id="KW-0813">Transport</keyword>
<feature type="transmembrane region" description="Helical" evidence="10">
    <location>
        <begin position="65"/>
        <end position="85"/>
    </location>
</feature>
<dbReference type="STRING" id="631362.Thi970DRAFT_00736"/>
<dbReference type="GO" id="GO:0022857">
    <property type="term" value="F:transmembrane transporter activity"/>
    <property type="evidence" value="ECO:0007669"/>
    <property type="project" value="InterPro"/>
</dbReference>
<dbReference type="NCBIfam" id="TIGR00879">
    <property type="entry name" value="SP"/>
    <property type="match status" value="1"/>
</dbReference>
<keyword evidence="5" id="KW-0762">Sugar transport</keyword>
<proteinExistence type="inferred from homology"/>
<feature type="transmembrane region" description="Helical" evidence="10">
    <location>
        <begin position="364"/>
        <end position="388"/>
    </location>
</feature>
<dbReference type="InterPro" id="IPR020846">
    <property type="entry name" value="MFS_dom"/>
</dbReference>
<feature type="transmembrane region" description="Helical" evidence="10">
    <location>
        <begin position="184"/>
        <end position="205"/>
    </location>
</feature>
<feature type="transmembrane region" description="Helical" evidence="10">
    <location>
        <begin position="300"/>
        <end position="322"/>
    </location>
</feature>
<evidence type="ECO:0000256" key="3">
    <source>
        <dbReference type="ARBA" id="ARBA00022448"/>
    </source>
</evidence>
<reference evidence="12 13" key="2">
    <citation type="submission" date="2011-11" db="EMBL/GenBank/DDBJ databases">
        <authorList>
            <consortium name="US DOE Joint Genome Institute"/>
            <person name="Lucas S."/>
            <person name="Han J."/>
            <person name="Lapidus A."/>
            <person name="Cheng J.-F."/>
            <person name="Goodwin L."/>
            <person name="Pitluck S."/>
            <person name="Peters L."/>
            <person name="Ovchinnikova G."/>
            <person name="Zhang X."/>
            <person name="Detter J.C."/>
            <person name="Han C."/>
            <person name="Tapia R."/>
            <person name="Land M."/>
            <person name="Hauser L."/>
            <person name="Kyrpides N."/>
            <person name="Ivanova N."/>
            <person name="Pagani I."/>
            <person name="Vogl K."/>
            <person name="Liu Z."/>
            <person name="Overmann J."/>
            <person name="Frigaard N.-U."/>
            <person name="Bryant D."/>
            <person name="Woyke T."/>
        </authorList>
    </citation>
    <scope>NUCLEOTIDE SEQUENCE [LARGE SCALE GENOMIC DNA]</scope>
    <source>
        <strain evidence="12 13">970</strain>
    </source>
</reference>
<evidence type="ECO:0000256" key="10">
    <source>
        <dbReference type="SAM" id="Phobius"/>
    </source>
</evidence>
<dbReference type="EMBL" id="JH603168">
    <property type="protein sequence ID" value="EIC23084.1"/>
    <property type="molecule type" value="Genomic_DNA"/>
</dbReference>
<feature type="transmembrane region" description="Helical" evidence="10">
    <location>
        <begin position="329"/>
        <end position="349"/>
    </location>
</feature>
<feature type="transmembrane region" description="Helical" evidence="10">
    <location>
        <begin position="24"/>
        <end position="45"/>
    </location>
</feature>
<evidence type="ECO:0000256" key="8">
    <source>
        <dbReference type="ARBA" id="ARBA00023136"/>
    </source>
</evidence>
<dbReference type="InterPro" id="IPR005829">
    <property type="entry name" value="Sugar_transporter_CS"/>
</dbReference>
<dbReference type="FunFam" id="1.20.1250.20:FF:000218">
    <property type="entry name" value="facilitated trehalose transporter Tret1"/>
    <property type="match status" value="1"/>
</dbReference>
<feature type="transmembrane region" description="Helical" evidence="10">
    <location>
        <begin position="265"/>
        <end position="288"/>
    </location>
</feature>
<dbReference type="PROSITE" id="PS00217">
    <property type="entry name" value="SUGAR_TRANSPORT_2"/>
    <property type="match status" value="1"/>
</dbReference>
<evidence type="ECO:0000256" key="1">
    <source>
        <dbReference type="ARBA" id="ARBA00004651"/>
    </source>
</evidence>
<evidence type="ECO:0000256" key="9">
    <source>
        <dbReference type="RuleBase" id="RU003346"/>
    </source>
</evidence>
<feature type="transmembrane region" description="Helical" evidence="10">
    <location>
        <begin position="400"/>
        <end position="419"/>
    </location>
</feature>
<evidence type="ECO:0000256" key="6">
    <source>
        <dbReference type="ARBA" id="ARBA00022692"/>
    </source>
</evidence>
<dbReference type="InterPro" id="IPR050814">
    <property type="entry name" value="Myo-inositol_Transporter"/>
</dbReference>
<dbReference type="InterPro" id="IPR003663">
    <property type="entry name" value="Sugar/inositol_transpt"/>
</dbReference>
<feature type="transmembrane region" description="Helical" evidence="10">
    <location>
        <begin position="431"/>
        <end position="450"/>
    </location>
</feature>
<dbReference type="HOGENOM" id="CLU_001265_30_5_6"/>
<evidence type="ECO:0000256" key="4">
    <source>
        <dbReference type="ARBA" id="ARBA00022475"/>
    </source>
</evidence>
<evidence type="ECO:0000313" key="12">
    <source>
        <dbReference type="EMBL" id="EIC23084.1"/>
    </source>
</evidence>
<dbReference type="eggNOG" id="COG2814">
    <property type="taxonomic scope" value="Bacteria"/>
</dbReference>
<keyword evidence="13" id="KW-1185">Reference proteome</keyword>
<dbReference type="Proteomes" id="UP000002964">
    <property type="component" value="Unassembled WGS sequence"/>
</dbReference>
<dbReference type="Pfam" id="PF00083">
    <property type="entry name" value="Sugar_tr"/>
    <property type="match status" value="1"/>
</dbReference>
<evidence type="ECO:0000256" key="2">
    <source>
        <dbReference type="ARBA" id="ARBA00010992"/>
    </source>
</evidence>
<evidence type="ECO:0000256" key="7">
    <source>
        <dbReference type="ARBA" id="ARBA00022989"/>
    </source>
</evidence>
<feature type="transmembrane region" description="Helical" evidence="10">
    <location>
        <begin position="94"/>
        <end position="112"/>
    </location>
</feature>
<dbReference type="PANTHER" id="PTHR48020:SF12">
    <property type="entry name" value="PROTON MYO-INOSITOL COTRANSPORTER"/>
    <property type="match status" value="1"/>
</dbReference>
<accession>H8YXA8</accession>
<evidence type="ECO:0000313" key="13">
    <source>
        <dbReference type="Proteomes" id="UP000002964"/>
    </source>
</evidence>
<name>H8YXA8_9GAMM</name>
<keyword evidence="4" id="KW-1003">Cell membrane</keyword>